<dbReference type="InterPro" id="IPR000917">
    <property type="entry name" value="Sulfatase_N"/>
</dbReference>
<dbReference type="KEGG" id="osu:NT6N_06160"/>
<dbReference type="Gene3D" id="3.40.720.10">
    <property type="entry name" value="Alkaline Phosphatase, subunit A"/>
    <property type="match status" value="1"/>
</dbReference>
<dbReference type="GO" id="GO:0046872">
    <property type="term" value="F:metal ion binding"/>
    <property type="evidence" value="ECO:0007669"/>
    <property type="project" value="UniProtKB-KW"/>
</dbReference>
<evidence type="ECO:0000256" key="3">
    <source>
        <dbReference type="ARBA" id="ARBA00022723"/>
    </source>
</evidence>
<dbReference type="SUPFAM" id="SSF53649">
    <property type="entry name" value="Alkaline phosphatase-like"/>
    <property type="match status" value="1"/>
</dbReference>
<dbReference type="GO" id="GO:0005737">
    <property type="term" value="C:cytoplasm"/>
    <property type="evidence" value="ECO:0007669"/>
    <property type="project" value="TreeGrafter"/>
</dbReference>
<proteinExistence type="inferred from homology"/>
<feature type="domain" description="Sulfatase N-terminal" evidence="7">
    <location>
        <begin position="59"/>
        <end position="417"/>
    </location>
</feature>
<gene>
    <name evidence="8" type="ORF">NT6N_06160</name>
</gene>
<dbReference type="GO" id="GO:0004423">
    <property type="term" value="F:iduronate-2-sulfatase activity"/>
    <property type="evidence" value="ECO:0007669"/>
    <property type="project" value="InterPro"/>
</dbReference>
<keyword evidence="6" id="KW-0106">Calcium</keyword>
<name>A0AAT9FHY5_9BACT</name>
<organism evidence="8">
    <name type="scientific">Oceaniferula spumae</name>
    <dbReference type="NCBI Taxonomy" id="2979115"/>
    <lineage>
        <taxon>Bacteria</taxon>
        <taxon>Pseudomonadati</taxon>
        <taxon>Verrucomicrobiota</taxon>
        <taxon>Verrucomicrobiia</taxon>
        <taxon>Verrucomicrobiales</taxon>
        <taxon>Verrucomicrobiaceae</taxon>
        <taxon>Oceaniferula</taxon>
    </lineage>
</organism>
<dbReference type="EMBL" id="AP026866">
    <property type="protein sequence ID" value="BDS05576.1"/>
    <property type="molecule type" value="Genomic_DNA"/>
</dbReference>
<protein>
    <submittedName>
        <fullName evidence="8">Iduronate-2-sulfatase</fullName>
    </submittedName>
</protein>
<evidence type="ECO:0000256" key="5">
    <source>
        <dbReference type="ARBA" id="ARBA00022801"/>
    </source>
</evidence>
<keyword evidence="3" id="KW-0479">Metal-binding</keyword>
<evidence type="ECO:0000256" key="2">
    <source>
        <dbReference type="ARBA" id="ARBA00008779"/>
    </source>
</evidence>
<sequence>MFGSPACYLLGGPQAQRNILSKLLRTMLSRFSLPAIITLVSVAGLVSAPPTLAQTKVKPNILFICVDDLRPELGCYGKSHMHTPNIDQLAAQGRVFSRHYVQVPTCGASRHSLVSGRYPRAGSDRGNGAISARAKNDKLTPTFPQVFKNNGYSTVAVGKVTHYPGGLMGSEWNDPKQVEMPGAWDRNLMPSGEWKTPRNAMHGIANGVPRTRGKTPALEIKEGPDTLYPDGLITNTAIQQLGELTKSEQPWLLAVGIIKPHLPFTAPKKYWDLYEGQKLPEVTDPEKPKRFLTWNGSGEFFGGYNHQGKDPRKDAEYAALVRRYYYASVSYADAQVGKILTSLEKSGQKNNTIVVLWGDHGWNLGEKAIWGKHSLYEESLQVPLIISTPGISKAGTPAQAITETIDIFPTLCDLTGVPAPDGLDGVSLKAQLDNPAADSDGLARSFWGGSQSIRTDKYRLTRGGKKDQTNYNLFLFPETEAPDQAKVDSVSSELAPKFFKP</sequence>
<comment type="similarity">
    <text evidence="2">Belongs to the sulfatase family.</text>
</comment>
<dbReference type="PANTHER" id="PTHR45953:SF1">
    <property type="entry name" value="IDURONATE 2-SULFATASE"/>
    <property type="match status" value="1"/>
</dbReference>
<evidence type="ECO:0000259" key="7">
    <source>
        <dbReference type="Pfam" id="PF00884"/>
    </source>
</evidence>
<comment type="cofactor">
    <cofactor evidence="1">
        <name>Ca(2+)</name>
        <dbReference type="ChEBI" id="CHEBI:29108"/>
    </cofactor>
</comment>
<accession>A0AAT9FHY5</accession>
<reference evidence="8" key="1">
    <citation type="submission" date="2024-07" db="EMBL/GenBank/DDBJ databases">
        <title>Complete genome sequence of Verrucomicrobiaceae bacterium NT6N.</title>
        <authorList>
            <person name="Huang C."/>
            <person name="Takami H."/>
            <person name="Hamasaki K."/>
        </authorList>
    </citation>
    <scope>NUCLEOTIDE SEQUENCE</scope>
    <source>
        <strain evidence="8">NT6N</strain>
    </source>
</reference>
<evidence type="ECO:0000313" key="8">
    <source>
        <dbReference type="EMBL" id="BDS05576.1"/>
    </source>
</evidence>
<dbReference type="PANTHER" id="PTHR45953">
    <property type="entry name" value="IDURONATE 2-SULFATASE"/>
    <property type="match status" value="1"/>
</dbReference>
<evidence type="ECO:0000256" key="6">
    <source>
        <dbReference type="ARBA" id="ARBA00022837"/>
    </source>
</evidence>
<keyword evidence="5" id="KW-0378">Hydrolase</keyword>
<dbReference type="CDD" id="cd16030">
    <property type="entry name" value="iduronate-2-sulfatase"/>
    <property type="match status" value="1"/>
</dbReference>
<dbReference type="InterPro" id="IPR035874">
    <property type="entry name" value="IDS"/>
</dbReference>
<evidence type="ECO:0000256" key="4">
    <source>
        <dbReference type="ARBA" id="ARBA00022729"/>
    </source>
</evidence>
<dbReference type="Pfam" id="PF00884">
    <property type="entry name" value="Sulfatase"/>
    <property type="match status" value="1"/>
</dbReference>
<dbReference type="AlphaFoldDB" id="A0AAT9FHY5"/>
<evidence type="ECO:0000256" key="1">
    <source>
        <dbReference type="ARBA" id="ARBA00001913"/>
    </source>
</evidence>
<dbReference type="InterPro" id="IPR017850">
    <property type="entry name" value="Alkaline_phosphatase_core_sf"/>
</dbReference>
<keyword evidence="4" id="KW-0732">Signal</keyword>